<keyword evidence="4 6" id="KW-0067">ATP-binding</keyword>
<name>A0A8J2XJ51_9MICO</name>
<evidence type="ECO:0000256" key="3">
    <source>
        <dbReference type="ARBA" id="ARBA00022741"/>
    </source>
</evidence>
<evidence type="ECO:0000313" key="7">
    <source>
        <dbReference type="Proteomes" id="UP000616114"/>
    </source>
</evidence>
<dbReference type="SMART" id="SM00382">
    <property type="entry name" value="AAA"/>
    <property type="match status" value="1"/>
</dbReference>
<evidence type="ECO:0000256" key="2">
    <source>
        <dbReference type="ARBA" id="ARBA00022737"/>
    </source>
</evidence>
<reference evidence="6" key="2">
    <citation type="submission" date="2020-09" db="EMBL/GenBank/DDBJ databases">
        <authorList>
            <person name="Sun Q."/>
            <person name="Zhou Y."/>
        </authorList>
    </citation>
    <scope>NUCLEOTIDE SEQUENCE</scope>
    <source>
        <strain evidence="6">CGMCC 1.12785</strain>
    </source>
</reference>
<protein>
    <submittedName>
        <fullName evidence="6">Sugar ABC transporter ATP-binding protein</fullName>
    </submittedName>
</protein>
<dbReference type="Proteomes" id="UP000616114">
    <property type="component" value="Unassembled WGS sequence"/>
</dbReference>
<dbReference type="PANTHER" id="PTHR43790:SF9">
    <property type="entry name" value="GALACTOFURANOSE TRANSPORTER ATP-BINDING PROTEIN YTFR"/>
    <property type="match status" value="1"/>
</dbReference>
<dbReference type="InterPro" id="IPR050107">
    <property type="entry name" value="ABC_carbohydrate_import_ATPase"/>
</dbReference>
<reference evidence="6" key="1">
    <citation type="journal article" date="2014" name="Int. J. Syst. Evol. Microbiol.">
        <title>Complete genome sequence of Corynebacterium casei LMG S-19264T (=DSM 44701T), isolated from a smear-ripened cheese.</title>
        <authorList>
            <consortium name="US DOE Joint Genome Institute (JGI-PGF)"/>
            <person name="Walter F."/>
            <person name="Albersmeier A."/>
            <person name="Kalinowski J."/>
            <person name="Ruckert C."/>
        </authorList>
    </citation>
    <scope>NUCLEOTIDE SEQUENCE</scope>
    <source>
        <strain evidence="6">CGMCC 1.12785</strain>
    </source>
</reference>
<proteinExistence type="predicted"/>
<keyword evidence="1" id="KW-0813">Transport</keyword>
<keyword evidence="7" id="KW-1185">Reference proteome</keyword>
<dbReference type="PANTHER" id="PTHR43790">
    <property type="entry name" value="CARBOHYDRATE TRANSPORT ATP-BINDING PROTEIN MG119-RELATED"/>
    <property type="match status" value="1"/>
</dbReference>
<comment type="caution">
    <text evidence="6">The sequence shown here is derived from an EMBL/GenBank/DDBJ whole genome shotgun (WGS) entry which is preliminary data.</text>
</comment>
<evidence type="ECO:0000313" key="6">
    <source>
        <dbReference type="EMBL" id="GGA05313.1"/>
    </source>
</evidence>
<evidence type="ECO:0000256" key="4">
    <source>
        <dbReference type="ARBA" id="ARBA00022840"/>
    </source>
</evidence>
<dbReference type="RefSeq" id="WP_188549366.1">
    <property type="nucleotide sequence ID" value="NZ_BMFY01000002.1"/>
</dbReference>
<dbReference type="EMBL" id="BMFY01000002">
    <property type="protein sequence ID" value="GGA05313.1"/>
    <property type="molecule type" value="Genomic_DNA"/>
</dbReference>
<dbReference type="AlphaFoldDB" id="A0A8J2XJ51"/>
<evidence type="ECO:0000256" key="1">
    <source>
        <dbReference type="ARBA" id="ARBA00022448"/>
    </source>
</evidence>
<organism evidence="6 7">
    <name type="scientific">Sediminivirga luteola</name>
    <dbReference type="NCBI Taxonomy" id="1774748"/>
    <lineage>
        <taxon>Bacteria</taxon>
        <taxon>Bacillati</taxon>
        <taxon>Actinomycetota</taxon>
        <taxon>Actinomycetes</taxon>
        <taxon>Micrococcales</taxon>
        <taxon>Brevibacteriaceae</taxon>
        <taxon>Sediminivirga</taxon>
    </lineage>
</organism>
<dbReference type="Pfam" id="PF00005">
    <property type="entry name" value="ABC_tran"/>
    <property type="match status" value="1"/>
</dbReference>
<feature type="domain" description="ABC transporter" evidence="5">
    <location>
        <begin position="242"/>
        <end position="487"/>
    </location>
</feature>
<keyword evidence="3" id="KW-0547">Nucleotide-binding</keyword>
<keyword evidence="2" id="KW-0677">Repeat</keyword>
<gene>
    <name evidence="6" type="ORF">GCM10011333_05230</name>
</gene>
<dbReference type="GO" id="GO:0005524">
    <property type="term" value="F:ATP binding"/>
    <property type="evidence" value="ECO:0007669"/>
    <property type="project" value="UniProtKB-KW"/>
</dbReference>
<dbReference type="Gene3D" id="3.40.50.300">
    <property type="entry name" value="P-loop containing nucleotide triphosphate hydrolases"/>
    <property type="match status" value="2"/>
</dbReference>
<accession>A0A8J2XJ51</accession>
<dbReference type="SUPFAM" id="SSF52540">
    <property type="entry name" value="P-loop containing nucleoside triphosphate hydrolases"/>
    <property type="match status" value="2"/>
</dbReference>
<dbReference type="InterPro" id="IPR003439">
    <property type="entry name" value="ABC_transporter-like_ATP-bd"/>
</dbReference>
<dbReference type="GO" id="GO:0016887">
    <property type="term" value="F:ATP hydrolysis activity"/>
    <property type="evidence" value="ECO:0007669"/>
    <property type="project" value="InterPro"/>
</dbReference>
<dbReference type="InterPro" id="IPR027417">
    <property type="entry name" value="P-loop_NTPase"/>
</dbReference>
<sequence>MTPPQEPPRLEYESVTVDFGATRALSEISFSVRPGEIVGLLGHNGAGKSTLFNVTSGVIGATSGSFRVDGVNVGGDLSPRQAAELGITIIHQEPALAQNLTVLDNLFLARPAGAGADRKKKARAALEAVGADIPLDMPVDALGLGQRQLVDLARGMLAGEMKVLLLDEPTAALGKAETDALHALIRNFAERGVAVVYVSHRLPDIMEVCTRIVVLRGGELVVDDAAAGFTADRLARALVPELRDAEFIETVPGAEAFRIDTPGGPVTAREGEVVGLFGMAGGEQFALAASLAGVDGAAEYELRGTRVRVASPRQAIKRGVFYVPPDRDTEGLIASETAKDNVMLPWFGATGGRGWWISDQTGAEVYRKARRALDIRGPAGDAEVSQFSGGNRQKHLLARWLYPARPGLLVLAQPTQGVDVGAKLDIVDAARTAARDGATVLVVSSESDEIASMCDRAYCLLGGRIREVGRAGDFNAALLAGLLALAEPVPESA</sequence>
<dbReference type="InterPro" id="IPR003593">
    <property type="entry name" value="AAA+_ATPase"/>
</dbReference>
<feature type="domain" description="ABC transporter" evidence="5">
    <location>
        <begin position="10"/>
        <end position="242"/>
    </location>
</feature>
<dbReference type="PROSITE" id="PS50893">
    <property type="entry name" value="ABC_TRANSPORTER_2"/>
    <property type="match status" value="2"/>
</dbReference>
<evidence type="ECO:0000259" key="5">
    <source>
        <dbReference type="PROSITE" id="PS50893"/>
    </source>
</evidence>